<evidence type="ECO:0000313" key="3">
    <source>
        <dbReference type="Proteomes" id="UP000315439"/>
    </source>
</evidence>
<comment type="caution">
    <text evidence="2">The sequence shown here is derived from an EMBL/GenBank/DDBJ whole genome shotgun (WGS) entry which is preliminary data.</text>
</comment>
<dbReference type="Proteomes" id="UP000315439">
    <property type="component" value="Unassembled WGS sequence"/>
</dbReference>
<evidence type="ECO:0000313" key="2">
    <source>
        <dbReference type="EMBL" id="TQV85903.1"/>
    </source>
</evidence>
<protein>
    <submittedName>
        <fullName evidence="2">Uncharacterized protein</fullName>
    </submittedName>
</protein>
<dbReference type="EMBL" id="VIKS01000011">
    <property type="protein sequence ID" value="TQV85903.1"/>
    <property type="molecule type" value="Genomic_DNA"/>
</dbReference>
<keyword evidence="3" id="KW-1185">Reference proteome</keyword>
<feature type="compositionally biased region" description="Basic and acidic residues" evidence="1">
    <location>
        <begin position="81"/>
        <end position="93"/>
    </location>
</feature>
<sequence>MLKRLIIISAIILGCVASNHSFSSELKSHELRKQTTKVVHKNGDTTIVESNETGHKVVRKDSKGAIKSQWSGRSGGMTHEQVVKREQFPNEPKRSKKLKHRKEKKEAKVQRVKD</sequence>
<dbReference type="AlphaFoldDB" id="A0A545U916"/>
<feature type="compositionally biased region" description="Basic and acidic residues" evidence="1">
    <location>
        <begin position="52"/>
        <end position="64"/>
    </location>
</feature>
<feature type="compositionally biased region" description="Basic and acidic residues" evidence="1">
    <location>
        <begin position="104"/>
        <end position="114"/>
    </location>
</feature>
<name>A0A545U916_9GAMM</name>
<feature type="region of interest" description="Disordered" evidence="1">
    <location>
        <begin position="52"/>
        <end position="114"/>
    </location>
</feature>
<accession>A0A545U916</accession>
<gene>
    <name evidence="2" type="ORF">FLL46_18445</name>
</gene>
<organism evidence="2 3">
    <name type="scientific">Aliikangiella coralliicola</name>
    <dbReference type="NCBI Taxonomy" id="2592383"/>
    <lineage>
        <taxon>Bacteria</taxon>
        <taxon>Pseudomonadati</taxon>
        <taxon>Pseudomonadota</taxon>
        <taxon>Gammaproteobacteria</taxon>
        <taxon>Oceanospirillales</taxon>
        <taxon>Pleioneaceae</taxon>
        <taxon>Aliikangiella</taxon>
    </lineage>
</organism>
<feature type="compositionally biased region" description="Basic residues" evidence="1">
    <location>
        <begin position="94"/>
        <end position="103"/>
    </location>
</feature>
<proteinExistence type="predicted"/>
<reference evidence="2 3" key="1">
    <citation type="submission" date="2019-07" db="EMBL/GenBank/DDBJ databases">
        <title>Draft genome for Aliikangiella sp. M105.</title>
        <authorList>
            <person name="Wang G."/>
        </authorList>
    </citation>
    <scope>NUCLEOTIDE SEQUENCE [LARGE SCALE GENOMIC DNA]</scope>
    <source>
        <strain evidence="2 3">M105</strain>
    </source>
</reference>
<evidence type="ECO:0000256" key="1">
    <source>
        <dbReference type="SAM" id="MobiDB-lite"/>
    </source>
</evidence>
<dbReference type="RefSeq" id="WP_142932822.1">
    <property type="nucleotide sequence ID" value="NZ_ML660167.1"/>
</dbReference>
<dbReference type="PROSITE" id="PS51257">
    <property type="entry name" value="PROKAR_LIPOPROTEIN"/>
    <property type="match status" value="1"/>
</dbReference>